<name>A0ACC1PD84_9PEZI</name>
<evidence type="ECO:0000313" key="1">
    <source>
        <dbReference type="EMBL" id="KAJ2990054.1"/>
    </source>
</evidence>
<sequence>MSPTTSLLMKPPLNATNSWVISHARELIEYDRYQIEQWLDEVIDDGDDDEQAKSNTQNHTDKPADHSLSNCGHPAGELRDYDPDCIAFSLNDIVENLENAASETEARDPGDGTFLDGLGTSSSAYSTFCYQYDGLDSLEGEPLLDSYRNDLRSTTSGTSNRGPNDMTYSPVSDVHLFSPSSSLDAKLVPRLEIGWDIHTEKEVWNITLTHSTSKELSFSSKPSPSTSQTQFLTLAPASHMLKARCDRSPYTYTRPSTVTLPSVERCTSPVPSVRGSYHISPFPDLSPTSKRPGLRVSKSGITLAAPEVIRPVPQQAERLIVPCLSRNYFQTSPFQDQWLVDDIPVLTCEAIEGAKEEAGIEMMDLKSTGQEK</sequence>
<evidence type="ECO:0000313" key="2">
    <source>
        <dbReference type="Proteomes" id="UP001143856"/>
    </source>
</evidence>
<proteinExistence type="predicted"/>
<organism evidence="1 2">
    <name type="scientific">Xylaria curta</name>
    <dbReference type="NCBI Taxonomy" id="42375"/>
    <lineage>
        <taxon>Eukaryota</taxon>
        <taxon>Fungi</taxon>
        <taxon>Dikarya</taxon>
        <taxon>Ascomycota</taxon>
        <taxon>Pezizomycotina</taxon>
        <taxon>Sordariomycetes</taxon>
        <taxon>Xylariomycetidae</taxon>
        <taxon>Xylariales</taxon>
        <taxon>Xylariaceae</taxon>
        <taxon>Xylaria</taxon>
    </lineage>
</organism>
<dbReference type="EMBL" id="JAPDGR010000459">
    <property type="protein sequence ID" value="KAJ2990054.1"/>
    <property type="molecule type" value="Genomic_DNA"/>
</dbReference>
<dbReference type="Proteomes" id="UP001143856">
    <property type="component" value="Unassembled WGS sequence"/>
</dbReference>
<accession>A0ACC1PD84</accession>
<protein>
    <submittedName>
        <fullName evidence="1">Uncharacterized protein</fullName>
    </submittedName>
</protein>
<keyword evidence="2" id="KW-1185">Reference proteome</keyword>
<gene>
    <name evidence="1" type="ORF">NUW58_g3149</name>
</gene>
<reference evidence="1" key="1">
    <citation type="submission" date="2022-10" db="EMBL/GenBank/DDBJ databases">
        <title>Genome Sequence of Xylaria curta.</title>
        <authorList>
            <person name="Buettner E."/>
        </authorList>
    </citation>
    <scope>NUCLEOTIDE SEQUENCE</scope>
    <source>
        <strain evidence="1">Babe10</strain>
    </source>
</reference>
<comment type="caution">
    <text evidence="1">The sequence shown here is derived from an EMBL/GenBank/DDBJ whole genome shotgun (WGS) entry which is preliminary data.</text>
</comment>